<feature type="domain" description="Alpha-2-macroglobulin bait region" evidence="4">
    <location>
        <begin position="949"/>
        <end position="1098"/>
    </location>
</feature>
<dbReference type="EMBL" id="JAGQLG010000003">
    <property type="protein sequence ID" value="MCA9381787.1"/>
    <property type="molecule type" value="Genomic_DNA"/>
</dbReference>
<dbReference type="SMART" id="SM01360">
    <property type="entry name" value="A2M"/>
    <property type="match status" value="1"/>
</dbReference>
<dbReference type="InterPro" id="IPR051802">
    <property type="entry name" value="YfhM-like"/>
</dbReference>
<feature type="transmembrane region" description="Helical" evidence="3">
    <location>
        <begin position="111"/>
        <end position="133"/>
    </location>
</feature>
<dbReference type="InterPro" id="IPR011625">
    <property type="entry name" value="A2M_N_BRD"/>
</dbReference>
<evidence type="ECO:0000259" key="5">
    <source>
        <dbReference type="SMART" id="SM01360"/>
    </source>
</evidence>
<comment type="caution">
    <text evidence="6">The sequence shown here is derived from an EMBL/GenBank/DDBJ whole genome shotgun (WGS) entry which is preliminary data.</text>
</comment>
<dbReference type="PANTHER" id="PTHR40094">
    <property type="entry name" value="ALPHA-2-MACROGLOBULIN HOMOLOG"/>
    <property type="match status" value="1"/>
</dbReference>
<protein>
    <submittedName>
        <fullName evidence="6">Ig-like domain-containing protein</fullName>
    </submittedName>
</protein>
<dbReference type="InterPro" id="IPR032812">
    <property type="entry name" value="SbsA_Ig"/>
</dbReference>
<dbReference type="Pfam" id="PF07703">
    <property type="entry name" value="A2M_BRD"/>
    <property type="match status" value="1"/>
</dbReference>
<evidence type="ECO:0000256" key="3">
    <source>
        <dbReference type="SAM" id="Phobius"/>
    </source>
</evidence>
<dbReference type="InterPro" id="IPR001599">
    <property type="entry name" value="Macroglobln_a2"/>
</dbReference>
<keyword evidence="3" id="KW-0472">Membrane</keyword>
<dbReference type="PANTHER" id="PTHR40094:SF1">
    <property type="entry name" value="UBIQUITIN DOMAIN-CONTAINING PROTEIN"/>
    <property type="match status" value="1"/>
</dbReference>
<keyword evidence="3" id="KW-0812">Transmembrane</keyword>
<reference evidence="6" key="1">
    <citation type="submission" date="2020-04" db="EMBL/GenBank/DDBJ databases">
        <authorList>
            <person name="Zhang T."/>
        </authorList>
    </citation>
    <scope>NUCLEOTIDE SEQUENCE</scope>
    <source>
        <strain evidence="6">HKST-UBA10</strain>
    </source>
</reference>
<evidence type="ECO:0000313" key="6">
    <source>
        <dbReference type="EMBL" id="MCA9381787.1"/>
    </source>
</evidence>
<proteinExistence type="inferred from homology"/>
<dbReference type="Pfam" id="PF01835">
    <property type="entry name" value="MG2"/>
    <property type="match status" value="1"/>
</dbReference>
<dbReference type="Pfam" id="PF13205">
    <property type="entry name" value="Big_5"/>
    <property type="match status" value="1"/>
</dbReference>
<dbReference type="InterPro" id="IPR008930">
    <property type="entry name" value="Terpenoid_cyclase/PrenylTrfase"/>
</dbReference>
<sequence>MENNQLSEEEKVSQYLDAILSGANIKGRGETPVDNELIELAYQIAEAYKGEDAFASNEAISGIDKKFNKLKETNLTASAETEETQVPNTKPKQNKLKMFFANNHLLHNKKFIAGFSTFLILFALTGLIGLIYVNNGNNGQVNKSSERDFIDLANVELVKTAESINGVKTKGGSFEIKFADNKLQSDQDVAQYIKIDPTIEVTTEVKDNGQTISITPKQDLEAGKEYSVQMIKGLKFEDDTVAEFDRSWKFATEPTFAIIGITPKDGETYIPLDSTIEFEFNYSNIDANEFAKFVSINPKVDGKYEVVNRKIVFLPKSLYPNTGYTVTIKKGFKNSDGNEIKEDKVFQFTTSSTTSDNKYIDKPYITAYPTPLIGSYASNPKVKIYTNSLNNNVKADIYAITKEGIVQFVQRVNSGLNITLMPEEKFLKKVGSAEFSIDDGSYKVMNYDFNDKSNYLIDIYSDEVPYHIQRVVSITDYDILVESGNKKTDMWVYDYNKLNFVKGAKIEVYSKNGTQLKQILTGTSTDGGNLNYETASGNPDLVIGTIDKSEFYAASGAVPDYLYDNYPTSDPEGFRTYMYTDKPVYKRGDEVNFKYIVRAENDYNFSPPKDTKVTIRVESDHTIFEKEYSVDEWGSVVGTFPVPDNSAVSRLNVYARINNTTEYSAKSLQIAQFEKGQYEINVKTDKQIIKNGMKSEAIVSVKTYDGKPYTGDVVVKTYMQNRGVDDWVDGVGNENPTRAYNQNTYDQQTIQLSNDGIGKVTVQPLVSKQGNSSNHQAYDFTIEVSAQGSNNITQTEYANLLVWEDGKRLSSRVNAGINASEGAEVQVDLKSTDPLSGNIQNNTDINYKIIRKYSFREEIGEHYDEATKSTVKDYRTTSGTDTVKEGQINTGGSGIASLKFKTEKFGDYYINLSSGEGNNLVDTRNYLVYVPSKDQKNNSYDDISYDEGLQMKISSGEQNVGDTIDIELNTDLKAEGLFLIKRGEVYEWKVLNLENAKKLSYTLDKRAYPSVDVSVYYPSAGYFKTGASDVRKELLANASRNVTVNDPNRELNVTISGVNSEYKPGDEVTAGLTVTDANGKPVSAELSLAVVDKAIVDQYGDNSDYIVDKFTQTINQKIFVSYNRIDDNGYDGGGRGDGGPGYTRADIKDVGYWNGKIVTDASGKAEVKFKMPDNITGWVITSVGMDKTGRVARTQTETVTTQDFSMNFDLPEYLRSNDTLNTKITVTNYTTDSHKGELKVSSKDCKVSPETTALSLIGISEKTTYVRLTPGTTSTQCVFTANFYEGDKLLDGLEKTVKVLAGSYFESNVVSSKVNGDNTFKFNVTKTADRNSAMLYLQNSIIDDSYKQPYEIDIDSSPRLNGVLLANIELYENWDKLGMQGKKTDLEKLIEDQLSKLYMKQDKTGGISYFGYDANGIQETAFAAYAAGKLERNGFIIQHDFKNGLLNYLRNTILSDKSNYDEKMLALRGLSYLSSSETLASSSYLFSHRKDFADSPWAYTLLGNTLFDLGSISDAQIIADELVGMSKSGSNYAFWLDNSEKYKDPHTKELISSEAFELYSKVGGYEEFRTNILNWLLENGNGGSYEFESRFISSKVLGYALDYNSKEQNATVTFNGQQVYSGNVNGIQAVELKTLNTGENTVVINSNGLFAKLQTNLLADEKSEIPTDVKITTEYFDLLTGAKLTTVKEGQFVKIRNTIASNIDGKRLTVRNSLPAGLVILDGYYTQIDQEQLMKFFDNQSSNKWSNNMVEFNDFNEYEIKKSKVYTFDTLAIAKYSGTFDTGASQAFFASFTDLSGLESSRQIEVK</sequence>
<keyword evidence="2" id="KW-0732">Signal</keyword>
<name>A0A955L2M0_9BACT</name>
<dbReference type="GO" id="GO:0004866">
    <property type="term" value="F:endopeptidase inhibitor activity"/>
    <property type="evidence" value="ECO:0007669"/>
    <property type="project" value="InterPro"/>
</dbReference>
<organism evidence="6 7">
    <name type="scientific">Candidatus Dojkabacteria bacterium</name>
    <dbReference type="NCBI Taxonomy" id="2099670"/>
    <lineage>
        <taxon>Bacteria</taxon>
        <taxon>Candidatus Dojkabacteria</taxon>
    </lineage>
</organism>
<dbReference type="Pfam" id="PF00207">
    <property type="entry name" value="A2M"/>
    <property type="match status" value="1"/>
</dbReference>
<dbReference type="SMART" id="SM01359">
    <property type="entry name" value="A2M_N_2"/>
    <property type="match status" value="1"/>
</dbReference>
<comment type="similarity">
    <text evidence="1">Belongs to the protease inhibitor I39 (alpha-2-macroglobulin) family. Bacterial alpha-2-macroglobulin subfamily.</text>
</comment>
<gene>
    <name evidence="6" type="ORF">KC660_00070</name>
</gene>
<accession>A0A955L2M0</accession>
<dbReference type="SUPFAM" id="SSF48239">
    <property type="entry name" value="Terpenoid cyclases/Protein prenyltransferases"/>
    <property type="match status" value="1"/>
</dbReference>
<evidence type="ECO:0000259" key="4">
    <source>
        <dbReference type="SMART" id="SM01359"/>
    </source>
</evidence>
<dbReference type="InterPro" id="IPR002890">
    <property type="entry name" value="MG2"/>
</dbReference>
<evidence type="ECO:0000313" key="7">
    <source>
        <dbReference type="Proteomes" id="UP000782843"/>
    </source>
</evidence>
<dbReference type="Proteomes" id="UP000782843">
    <property type="component" value="Unassembled WGS sequence"/>
</dbReference>
<dbReference type="Gene3D" id="2.20.130.20">
    <property type="match status" value="1"/>
</dbReference>
<dbReference type="Gene3D" id="2.60.40.1930">
    <property type="match status" value="1"/>
</dbReference>
<feature type="domain" description="Alpha-2-macroglobulin" evidence="5">
    <location>
        <begin position="1150"/>
        <end position="1240"/>
    </location>
</feature>
<reference evidence="6" key="2">
    <citation type="journal article" date="2021" name="Microbiome">
        <title>Successional dynamics and alternative stable states in a saline activated sludge microbial community over 9 years.</title>
        <authorList>
            <person name="Wang Y."/>
            <person name="Ye J."/>
            <person name="Ju F."/>
            <person name="Liu L."/>
            <person name="Boyd J.A."/>
            <person name="Deng Y."/>
            <person name="Parks D.H."/>
            <person name="Jiang X."/>
            <person name="Yin X."/>
            <person name="Woodcroft B.J."/>
            <person name="Tyson G.W."/>
            <person name="Hugenholtz P."/>
            <person name="Polz M.F."/>
            <person name="Zhang T."/>
        </authorList>
    </citation>
    <scope>NUCLEOTIDE SEQUENCE</scope>
    <source>
        <strain evidence="6">HKST-UBA10</strain>
    </source>
</reference>
<keyword evidence="3" id="KW-1133">Transmembrane helix</keyword>
<evidence type="ECO:0000256" key="2">
    <source>
        <dbReference type="ARBA" id="ARBA00022729"/>
    </source>
</evidence>
<evidence type="ECO:0000256" key="1">
    <source>
        <dbReference type="ARBA" id="ARBA00010556"/>
    </source>
</evidence>